<evidence type="ECO:0000256" key="1">
    <source>
        <dbReference type="SAM" id="Phobius"/>
    </source>
</evidence>
<gene>
    <name evidence="2" type="ORF">H0264_24135</name>
</gene>
<keyword evidence="1" id="KW-0812">Transmembrane</keyword>
<organism evidence="2 3">
    <name type="scientific">Nocardia huaxiensis</name>
    <dbReference type="NCBI Taxonomy" id="2755382"/>
    <lineage>
        <taxon>Bacteria</taxon>
        <taxon>Bacillati</taxon>
        <taxon>Actinomycetota</taxon>
        <taxon>Actinomycetes</taxon>
        <taxon>Mycobacteriales</taxon>
        <taxon>Nocardiaceae</taxon>
        <taxon>Nocardia</taxon>
    </lineage>
</organism>
<name>A0A7D6VFK8_9NOCA</name>
<feature type="transmembrane region" description="Helical" evidence="1">
    <location>
        <begin position="134"/>
        <end position="151"/>
    </location>
</feature>
<dbReference type="Pfam" id="PF03729">
    <property type="entry name" value="DUF308"/>
    <property type="match status" value="1"/>
</dbReference>
<feature type="transmembrane region" description="Helical" evidence="1">
    <location>
        <begin position="157"/>
        <end position="179"/>
    </location>
</feature>
<feature type="transmembrane region" description="Helical" evidence="1">
    <location>
        <begin position="76"/>
        <end position="93"/>
    </location>
</feature>
<dbReference type="Proteomes" id="UP000515512">
    <property type="component" value="Chromosome"/>
</dbReference>
<keyword evidence="1" id="KW-1133">Transmembrane helix</keyword>
<sequence length="187" mass="19654">MPTNRIEGRTAVFADWAWQALLVVGVCSVLLGVALAVWPNKSEPLEGALCGLVLAASAAVQLIVAFGANIAGGLRVLEFFSGVVALLLAIWAFGSGQWILLLALWIGMGWMIRGVLQAVVAAWTDFPGAWRQEMIGLGTTAVGLVVAVGPFESPTAFSVWIGLLVIALGVTEVCTAVRLERVVPETV</sequence>
<dbReference type="RefSeq" id="WP_181579656.1">
    <property type="nucleotide sequence ID" value="NZ_CP059399.1"/>
</dbReference>
<feature type="transmembrane region" description="Helical" evidence="1">
    <location>
        <begin position="44"/>
        <end position="64"/>
    </location>
</feature>
<keyword evidence="1" id="KW-0472">Membrane</keyword>
<evidence type="ECO:0000313" key="3">
    <source>
        <dbReference type="Proteomes" id="UP000515512"/>
    </source>
</evidence>
<feature type="transmembrane region" description="Helical" evidence="1">
    <location>
        <begin position="12"/>
        <end position="38"/>
    </location>
</feature>
<feature type="transmembrane region" description="Helical" evidence="1">
    <location>
        <begin position="99"/>
        <end position="122"/>
    </location>
</feature>
<dbReference type="InterPro" id="IPR005325">
    <property type="entry name" value="DUF308_memb"/>
</dbReference>
<dbReference type="AlphaFoldDB" id="A0A7D6VFK8"/>
<proteinExistence type="predicted"/>
<evidence type="ECO:0000313" key="2">
    <source>
        <dbReference type="EMBL" id="QLY28450.1"/>
    </source>
</evidence>
<dbReference type="EMBL" id="CP059399">
    <property type="protein sequence ID" value="QLY28450.1"/>
    <property type="molecule type" value="Genomic_DNA"/>
</dbReference>
<dbReference type="KEGG" id="nhu:H0264_24135"/>
<keyword evidence="3" id="KW-1185">Reference proteome</keyword>
<protein>
    <submittedName>
        <fullName evidence="2">DUF308 domain-containing protein</fullName>
    </submittedName>
</protein>
<reference evidence="2 3" key="1">
    <citation type="submission" date="2020-07" db="EMBL/GenBank/DDBJ databases">
        <authorList>
            <person name="Zhuang K."/>
            <person name="Ran Y."/>
        </authorList>
    </citation>
    <scope>NUCLEOTIDE SEQUENCE [LARGE SCALE GENOMIC DNA]</scope>
    <source>
        <strain evidence="2 3">WCH-YHL-001</strain>
    </source>
</reference>
<accession>A0A7D6VFK8</accession>